<sequence>MTEPTGHGPQPTPPQIQSHAPDGYVCPFCGLVDGDVADPNNRCAVSDVIYQDDDLIVFAAADGFGPRAGHVMISPTEHYEALYHVPDRVLMRIALMEREVAFAMKRAWNPEGTSSRQHNEPSGNQHVWHYHLHVFPRYAGDMLYRQLRQPMDEEYRAQIAQDIKATLDPASTFLPND</sequence>
<dbReference type="InterPro" id="IPR011146">
    <property type="entry name" value="HIT-like"/>
</dbReference>
<evidence type="ECO:0000259" key="2">
    <source>
        <dbReference type="PROSITE" id="PS51084"/>
    </source>
</evidence>
<organism evidence="3 4">
    <name type="scientific">Yaniella flava</name>
    <dbReference type="NCBI Taxonomy" id="287930"/>
    <lineage>
        <taxon>Bacteria</taxon>
        <taxon>Bacillati</taxon>
        <taxon>Actinomycetota</taxon>
        <taxon>Actinomycetes</taxon>
        <taxon>Micrococcales</taxon>
        <taxon>Micrococcaceae</taxon>
        <taxon>Yaniella</taxon>
    </lineage>
</organism>
<name>A0ABN2UKE1_9MICC</name>
<proteinExistence type="predicted"/>
<gene>
    <name evidence="3" type="ORF">GCM10009720_19290</name>
</gene>
<dbReference type="Proteomes" id="UP001501461">
    <property type="component" value="Unassembled WGS sequence"/>
</dbReference>
<accession>A0ABN2UKE1</accession>
<evidence type="ECO:0000256" key="1">
    <source>
        <dbReference type="PROSITE-ProRule" id="PRU00464"/>
    </source>
</evidence>
<dbReference type="Pfam" id="PF01230">
    <property type="entry name" value="HIT"/>
    <property type="match status" value="1"/>
</dbReference>
<protein>
    <submittedName>
        <fullName evidence="3">HIT family protein</fullName>
    </submittedName>
</protein>
<keyword evidence="4" id="KW-1185">Reference proteome</keyword>
<evidence type="ECO:0000313" key="4">
    <source>
        <dbReference type="Proteomes" id="UP001501461"/>
    </source>
</evidence>
<dbReference type="Gene3D" id="3.30.428.10">
    <property type="entry name" value="HIT-like"/>
    <property type="match status" value="1"/>
</dbReference>
<dbReference type="PANTHER" id="PTHR46648:SF1">
    <property type="entry name" value="ADENOSINE 5'-MONOPHOSPHORAMIDASE HNT1"/>
    <property type="match status" value="1"/>
</dbReference>
<dbReference type="PANTHER" id="PTHR46648">
    <property type="entry name" value="HIT FAMILY PROTEIN 1"/>
    <property type="match status" value="1"/>
</dbReference>
<feature type="domain" description="HIT" evidence="2">
    <location>
        <begin position="27"/>
        <end position="144"/>
    </location>
</feature>
<dbReference type="EMBL" id="BAAAMN010000041">
    <property type="protein sequence ID" value="GAA2038941.1"/>
    <property type="molecule type" value="Genomic_DNA"/>
</dbReference>
<dbReference type="InterPro" id="IPR036265">
    <property type="entry name" value="HIT-like_sf"/>
</dbReference>
<comment type="caution">
    <text evidence="3">The sequence shown here is derived from an EMBL/GenBank/DDBJ whole genome shotgun (WGS) entry which is preliminary data.</text>
</comment>
<reference evidence="4" key="1">
    <citation type="journal article" date="2019" name="Int. J. Syst. Evol. Microbiol.">
        <title>The Global Catalogue of Microorganisms (GCM) 10K type strain sequencing project: providing services to taxonomists for standard genome sequencing and annotation.</title>
        <authorList>
            <consortium name="The Broad Institute Genomics Platform"/>
            <consortium name="The Broad Institute Genome Sequencing Center for Infectious Disease"/>
            <person name="Wu L."/>
            <person name="Ma J."/>
        </authorList>
    </citation>
    <scope>NUCLEOTIDE SEQUENCE [LARGE SCALE GENOMIC DNA]</scope>
    <source>
        <strain evidence="4">JCM 13595</strain>
    </source>
</reference>
<feature type="short sequence motif" description="Histidine triad motif" evidence="1">
    <location>
        <begin position="129"/>
        <end position="133"/>
    </location>
</feature>
<dbReference type="RefSeq" id="WP_343958032.1">
    <property type="nucleotide sequence ID" value="NZ_BAAAMN010000041.1"/>
</dbReference>
<dbReference type="SUPFAM" id="SSF54197">
    <property type="entry name" value="HIT-like"/>
    <property type="match status" value="1"/>
</dbReference>
<evidence type="ECO:0000313" key="3">
    <source>
        <dbReference type="EMBL" id="GAA2038941.1"/>
    </source>
</evidence>
<dbReference type="InterPro" id="IPR001310">
    <property type="entry name" value="Histidine_triad_HIT"/>
</dbReference>
<dbReference type="PROSITE" id="PS51084">
    <property type="entry name" value="HIT_2"/>
    <property type="match status" value="1"/>
</dbReference>